<dbReference type="Proteomes" id="UP001138997">
    <property type="component" value="Unassembled WGS sequence"/>
</dbReference>
<keyword evidence="1" id="KW-0472">Membrane</keyword>
<keyword evidence="1" id="KW-1133">Transmembrane helix</keyword>
<reference evidence="2" key="1">
    <citation type="submission" date="2021-11" db="EMBL/GenBank/DDBJ databases">
        <title>Streptomyces corallinus and Kineosporia corallina sp. nov., two new coral-derived marine actinobacteria.</title>
        <authorList>
            <person name="Buangrab K."/>
            <person name="Sutthacheep M."/>
            <person name="Yeemin T."/>
            <person name="Harunari E."/>
            <person name="Igarashi Y."/>
            <person name="Sripreechasak P."/>
            <person name="Kanchanasin P."/>
            <person name="Tanasupawat S."/>
            <person name="Phongsopitanun W."/>
        </authorList>
    </citation>
    <scope>NUCLEOTIDE SEQUENCE</scope>
    <source>
        <strain evidence="2">JCM 31032</strain>
    </source>
</reference>
<feature type="transmembrane region" description="Helical" evidence="1">
    <location>
        <begin position="264"/>
        <end position="284"/>
    </location>
</feature>
<feature type="transmembrane region" description="Helical" evidence="1">
    <location>
        <begin position="178"/>
        <end position="198"/>
    </location>
</feature>
<feature type="transmembrane region" description="Helical" evidence="1">
    <location>
        <begin position="218"/>
        <end position="238"/>
    </location>
</feature>
<evidence type="ECO:0000313" key="2">
    <source>
        <dbReference type="EMBL" id="MCD5312643.1"/>
    </source>
</evidence>
<feature type="transmembrane region" description="Helical" evidence="1">
    <location>
        <begin position="65"/>
        <end position="83"/>
    </location>
</feature>
<feature type="transmembrane region" description="Helical" evidence="1">
    <location>
        <begin position="148"/>
        <end position="171"/>
    </location>
</feature>
<name>A0A9X1T0D9_9ACTN</name>
<proteinExistence type="predicted"/>
<feature type="transmembrane region" description="Helical" evidence="1">
    <location>
        <begin position="27"/>
        <end position="53"/>
    </location>
</feature>
<comment type="caution">
    <text evidence="2">The sequence shown here is derived from an EMBL/GenBank/DDBJ whole genome shotgun (WGS) entry which is preliminary data.</text>
</comment>
<organism evidence="2 3">
    <name type="scientific">Kineosporia babensis</name>
    <dbReference type="NCBI Taxonomy" id="499548"/>
    <lineage>
        <taxon>Bacteria</taxon>
        <taxon>Bacillati</taxon>
        <taxon>Actinomycetota</taxon>
        <taxon>Actinomycetes</taxon>
        <taxon>Kineosporiales</taxon>
        <taxon>Kineosporiaceae</taxon>
        <taxon>Kineosporia</taxon>
    </lineage>
</organism>
<gene>
    <name evidence="2" type="ORF">LR394_17180</name>
</gene>
<dbReference type="AlphaFoldDB" id="A0A9X1T0D9"/>
<keyword evidence="1" id="KW-0812">Transmembrane</keyword>
<accession>A0A9X1T0D9</accession>
<evidence type="ECO:0000256" key="1">
    <source>
        <dbReference type="SAM" id="Phobius"/>
    </source>
</evidence>
<dbReference type="RefSeq" id="WP_231443074.1">
    <property type="nucleotide sequence ID" value="NZ_JAJOMB010000008.1"/>
</dbReference>
<sequence>MVQTLPKGGLGFARLIEEDGQDLPRRLVWALFWLPLVSLAGLLAAALIFRPAFDKMLEEDFPVEWGQFALSLFISVLAGLCLRPALRERYYPLAALLLLGALAWFFLAGEEISWGQRVFGIATPEGFEGNHQAETNLHNFTTGIDPEALFRLLQLLISVVMIAVSLFGRLADLRPGSLWRLVAPPLGLVPLLLAMPGYRLYRLFVPGEVNFAVRLQEWAEFCQYAGLAVALAVVYFGLQPGAEPVGGSARHAARYRGDPDWRRLRTPAAIVLVITLIFAVMTRYSGITAGNAL</sequence>
<keyword evidence="3" id="KW-1185">Reference proteome</keyword>
<feature type="transmembrane region" description="Helical" evidence="1">
    <location>
        <begin position="90"/>
        <end position="107"/>
    </location>
</feature>
<evidence type="ECO:0000313" key="3">
    <source>
        <dbReference type="Proteomes" id="UP001138997"/>
    </source>
</evidence>
<protein>
    <submittedName>
        <fullName evidence="2">Uncharacterized protein</fullName>
    </submittedName>
</protein>
<dbReference type="EMBL" id="JAJOMB010000008">
    <property type="protein sequence ID" value="MCD5312643.1"/>
    <property type="molecule type" value="Genomic_DNA"/>
</dbReference>